<feature type="region of interest" description="Disordered" evidence="1">
    <location>
        <begin position="1"/>
        <end position="20"/>
    </location>
</feature>
<dbReference type="Pfam" id="PF15420">
    <property type="entry name" value="Abhydrolase_9_N"/>
    <property type="match status" value="1"/>
</dbReference>
<feature type="domain" description="Alpha/beta-hydrolase N-terminal" evidence="4">
    <location>
        <begin position="57"/>
        <end position="255"/>
    </location>
</feature>
<feature type="domain" description="Alpha/beta-hydrolase catalytic" evidence="3">
    <location>
        <begin position="272"/>
        <end position="559"/>
    </location>
</feature>
<gene>
    <name evidence="5" type="ORF">EVS81_14285</name>
</gene>
<keyword evidence="2" id="KW-1133">Transmembrane helix</keyword>
<dbReference type="InterPro" id="IPR027787">
    <property type="entry name" value="Alpha/beta-hydrolase_catalytic"/>
</dbReference>
<dbReference type="AlphaFoldDB" id="A0A4P6KID5"/>
<keyword evidence="6" id="KW-1185">Reference proteome</keyword>
<evidence type="ECO:0000313" key="6">
    <source>
        <dbReference type="Proteomes" id="UP000289260"/>
    </source>
</evidence>
<proteinExistence type="predicted"/>
<feature type="transmembrane region" description="Helical" evidence="2">
    <location>
        <begin position="150"/>
        <end position="172"/>
    </location>
</feature>
<evidence type="ECO:0000313" key="5">
    <source>
        <dbReference type="EMBL" id="QBE49851.1"/>
    </source>
</evidence>
<dbReference type="OrthoDB" id="4397445at2"/>
<evidence type="ECO:0000256" key="1">
    <source>
        <dbReference type="SAM" id="MobiDB-lite"/>
    </source>
</evidence>
<feature type="transmembrane region" description="Helical" evidence="2">
    <location>
        <begin position="41"/>
        <end position="62"/>
    </location>
</feature>
<evidence type="ECO:0000259" key="3">
    <source>
        <dbReference type="Pfam" id="PF10081"/>
    </source>
</evidence>
<keyword evidence="2" id="KW-0812">Transmembrane</keyword>
<accession>A0A4P6KID5</accession>
<feature type="transmembrane region" description="Helical" evidence="2">
    <location>
        <begin position="184"/>
        <end position="207"/>
    </location>
</feature>
<dbReference type="Pfam" id="PF10081">
    <property type="entry name" value="Abhydrolase_9"/>
    <property type="match status" value="1"/>
</dbReference>
<protein>
    <recommendedName>
        <fullName evidence="7">Alpha/beta-hydrolase catalytic domain-containing protein</fullName>
    </recommendedName>
</protein>
<evidence type="ECO:0008006" key="7">
    <source>
        <dbReference type="Google" id="ProtNLM"/>
    </source>
</evidence>
<dbReference type="InterPro" id="IPR027788">
    <property type="entry name" value="Alpha/beta-hydrolase_N_dom"/>
</dbReference>
<name>A0A4P6KID5_9MICO</name>
<dbReference type="KEGG" id="ltr:EVS81_14285"/>
<keyword evidence="2" id="KW-0472">Membrane</keyword>
<feature type="transmembrane region" description="Helical" evidence="2">
    <location>
        <begin position="106"/>
        <end position="130"/>
    </location>
</feature>
<dbReference type="EMBL" id="CP035806">
    <property type="protein sequence ID" value="QBE49851.1"/>
    <property type="molecule type" value="Genomic_DNA"/>
</dbReference>
<sequence length="576" mass="61384">MRRGLRTRIRGIPPDDPGHSRSAELLRTPYRGAVNRHWWRLAPGGVVFGVVCTVLSLTPSLLPRPAFFQGAIGGVSFALGYLLGVLLTALLLRVFMPAPSARATRIVWWCVGGALAVAAVPLGFAVLSWQNGVRAAVEMPPLDAVDPWRFLLGFGVTAALLLVIGKGCRGLFLMIRARISAPLAVLATVAAVLAAAVGVGALGMAAVDRIYAERNTAPPEDAQEPDSAFRSAGEGSGISWQDLGRHGSLFVGGGPAAAEIEKATGAPALEPIRVYAGLASAPDAASRAELVVAELERTGAFEREWLVVATTTGSGWLEPQTVDAFEYLHGGDTAIASMQYAYTPSWVSFVFDPDAPVESATALFDAVHARWSELPESERPKLVAYGLSLGAHGTQAAFSGVDDLRARTDGALLVGSPNGSEMWRGLQAARDAGSPAWRPVLDGGRAVRWMSREGDERLIDAPWQDPRVLYLQHATDPVTWLGPELIWAPPEWLDAEQRAEDVSPAMRWMPGITAVQLVVDMFMGESVPARHGHNYGDLVLTAWTSVTDDGGLDGAALARVQAILESYADPIDPAFE</sequence>
<dbReference type="Proteomes" id="UP000289260">
    <property type="component" value="Chromosome"/>
</dbReference>
<feature type="transmembrane region" description="Helical" evidence="2">
    <location>
        <begin position="68"/>
        <end position="94"/>
    </location>
</feature>
<organism evidence="5 6">
    <name type="scientific">Leucobacter triazinivorans</name>
    <dbReference type="NCBI Taxonomy" id="1784719"/>
    <lineage>
        <taxon>Bacteria</taxon>
        <taxon>Bacillati</taxon>
        <taxon>Actinomycetota</taxon>
        <taxon>Actinomycetes</taxon>
        <taxon>Micrococcales</taxon>
        <taxon>Microbacteriaceae</taxon>
        <taxon>Leucobacter</taxon>
    </lineage>
</organism>
<evidence type="ECO:0000256" key="2">
    <source>
        <dbReference type="SAM" id="Phobius"/>
    </source>
</evidence>
<reference evidence="5 6" key="1">
    <citation type="submission" date="2019-02" db="EMBL/GenBank/DDBJ databases">
        <authorList>
            <person name="Sun L."/>
            <person name="Pan D."/>
            <person name="Wu X."/>
        </authorList>
    </citation>
    <scope>NUCLEOTIDE SEQUENCE [LARGE SCALE GENOMIC DNA]</scope>
    <source>
        <strain evidence="5 6">JW-1</strain>
    </source>
</reference>
<evidence type="ECO:0000259" key="4">
    <source>
        <dbReference type="Pfam" id="PF15420"/>
    </source>
</evidence>